<evidence type="ECO:0000256" key="3">
    <source>
        <dbReference type="ARBA" id="ARBA00023172"/>
    </source>
</evidence>
<dbReference type="Pfam" id="PF26003">
    <property type="entry name" value="Integrase_N_phage"/>
    <property type="match status" value="1"/>
</dbReference>
<sequence length="374" mass="40714">MKTRKRPARRSWGLLRQLPSGNWQASYTGPDAIRHVAPHTFSTKLAAEGWLANERRLVEAGAWSAPAVRAAEKAAGGTTVAEYARQWIAQRPGLKYRTRKGYEAVLRNRIEGTTLGDAPLKALTPPLVRTWYASLPADRPTARAHAYQFLHAVCATAVVDGLLAANPCHITKAMANPPKRQPVIPTPAQVAVLADAMPARLRMEVLLAAWCGPRWGELVELRRKDVAVDCSTITIARGAVHRSGECHIDTPKSGKGRKVVVPPHIRADLARHLMDFVGAEPNAQLFPAAQGGCHLNDRVNRDYFAAACAAVGIEGMRWHDLRHFAGTMAAQVGNLREVMDRLGHSTVRAAMIYQGLVDNRDAEVADALSKLATG</sequence>
<dbReference type="InterPro" id="IPR044068">
    <property type="entry name" value="CB"/>
</dbReference>
<name>A0A101A4R9_9MYCO</name>
<dbReference type="Pfam" id="PF00589">
    <property type="entry name" value="Phage_integrase"/>
    <property type="match status" value="1"/>
</dbReference>
<dbReference type="InterPro" id="IPR050090">
    <property type="entry name" value="Tyrosine_recombinase_XerCD"/>
</dbReference>
<dbReference type="CDD" id="cd00397">
    <property type="entry name" value="DNA_BRE_C"/>
    <property type="match status" value="1"/>
</dbReference>
<dbReference type="PROSITE" id="PS51898">
    <property type="entry name" value="TYR_RECOMBINASE"/>
    <property type="match status" value="1"/>
</dbReference>
<feature type="domain" description="Core-binding (CB)" evidence="6">
    <location>
        <begin position="78"/>
        <end position="158"/>
    </location>
</feature>
<keyword evidence="3" id="KW-0233">DNA recombination</keyword>
<dbReference type="Gene3D" id="1.10.443.10">
    <property type="entry name" value="Intergrase catalytic core"/>
    <property type="match status" value="1"/>
</dbReference>
<dbReference type="InterPro" id="IPR011010">
    <property type="entry name" value="DNA_brk_join_enz"/>
</dbReference>
<dbReference type="PROSITE" id="PS51900">
    <property type="entry name" value="CB"/>
    <property type="match status" value="1"/>
</dbReference>
<comment type="caution">
    <text evidence="7">The sequence shown here is derived from an EMBL/GenBank/DDBJ whole genome shotgun (WGS) entry which is preliminary data.</text>
</comment>
<dbReference type="RefSeq" id="WP_064397910.1">
    <property type="nucleotide sequence ID" value="NZ_LQIR01000029.1"/>
</dbReference>
<evidence type="ECO:0000256" key="2">
    <source>
        <dbReference type="ARBA" id="ARBA00023125"/>
    </source>
</evidence>
<dbReference type="GO" id="GO:0006310">
    <property type="term" value="P:DNA recombination"/>
    <property type="evidence" value="ECO:0007669"/>
    <property type="project" value="UniProtKB-KW"/>
</dbReference>
<proteinExistence type="inferred from homology"/>
<dbReference type="Proteomes" id="UP000053707">
    <property type="component" value="Unassembled WGS sequence"/>
</dbReference>
<evidence type="ECO:0000259" key="6">
    <source>
        <dbReference type="PROSITE" id="PS51900"/>
    </source>
</evidence>
<evidence type="ECO:0000259" key="5">
    <source>
        <dbReference type="PROSITE" id="PS51898"/>
    </source>
</evidence>
<dbReference type="InterPro" id="IPR058717">
    <property type="entry name" value="Phage_L5_Integrase_N"/>
</dbReference>
<dbReference type="SUPFAM" id="SSF56349">
    <property type="entry name" value="DNA breaking-rejoining enzymes"/>
    <property type="match status" value="1"/>
</dbReference>
<evidence type="ECO:0000256" key="1">
    <source>
        <dbReference type="ARBA" id="ARBA00008857"/>
    </source>
</evidence>
<comment type="similarity">
    <text evidence="1">Belongs to the 'phage' integrase family.</text>
</comment>
<keyword evidence="2 4" id="KW-0238">DNA-binding</keyword>
<dbReference type="AlphaFoldDB" id="A0A101A4R9"/>
<feature type="domain" description="Tyr recombinase" evidence="5">
    <location>
        <begin position="180"/>
        <end position="366"/>
    </location>
</feature>
<dbReference type="InterPro" id="IPR002104">
    <property type="entry name" value="Integrase_catalytic"/>
</dbReference>
<dbReference type="PANTHER" id="PTHR30349">
    <property type="entry name" value="PHAGE INTEGRASE-RELATED"/>
    <property type="match status" value="1"/>
</dbReference>
<reference evidence="7 8" key="1">
    <citation type="submission" date="2016-01" db="EMBL/GenBank/DDBJ databases">
        <authorList>
            <consortium name="TB Trials Study Group"/>
            <person name="Sutton G."/>
            <person name="Brinkac L."/>
            <person name="Sanka R."/>
            <person name="Adams M."/>
            <person name="Lau E.L."/>
            <person name="Macaden R."/>
            <person name="Grewal H.M.S."/>
        </authorList>
    </citation>
    <scope>NUCLEOTIDE SEQUENCE [LARGE SCALE GENOMIC DNA]</scope>
    <source>
        <strain evidence="7 8">IS-1744</strain>
    </source>
</reference>
<accession>A0A101A4R9</accession>
<gene>
    <name evidence="7" type="ORF">AU192_24750</name>
</gene>
<evidence type="ECO:0000256" key="4">
    <source>
        <dbReference type="PROSITE-ProRule" id="PRU01248"/>
    </source>
</evidence>
<dbReference type="EMBL" id="LQIR01000029">
    <property type="protein sequence ID" value="KUI13394.1"/>
    <property type="molecule type" value="Genomic_DNA"/>
</dbReference>
<dbReference type="Gene3D" id="1.10.150.130">
    <property type="match status" value="1"/>
</dbReference>
<dbReference type="InterPro" id="IPR010998">
    <property type="entry name" value="Integrase_recombinase_N"/>
</dbReference>
<dbReference type="GO" id="GO:0003677">
    <property type="term" value="F:DNA binding"/>
    <property type="evidence" value="ECO:0007669"/>
    <property type="project" value="UniProtKB-UniRule"/>
</dbReference>
<protein>
    <submittedName>
        <fullName evidence="7">Integrase</fullName>
    </submittedName>
</protein>
<evidence type="ECO:0000313" key="7">
    <source>
        <dbReference type="EMBL" id="KUI13394.1"/>
    </source>
</evidence>
<dbReference type="GO" id="GO:0015074">
    <property type="term" value="P:DNA integration"/>
    <property type="evidence" value="ECO:0007669"/>
    <property type="project" value="InterPro"/>
</dbReference>
<dbReference type="InterPro" id="IPR013762">
    <property type="entry name" value="Integrase-like_cat_sf"/>
</dbReference>
<organism evidence="7 8">
    <name type="scientific">Mycobacterium lehmannii</name>
    <dbReference type="NCBI Taxonomy" id="2048550"/>
    <lineage>
        <taxon>Bacteria</taxon>
        <taxon>Bacillati</taxon>
        <taxon>Actinomycetota</taxon>
        <taxon>Actinomycetes</taxon>
        <taxon>Mycobacteriales</taxon>
        <taxon>Mycobacteriaceae</taxon>
        <taxon>Mycobacterium</taxon>
    </lineage>
</organism>
<dbReference type="PANTHER" id="PTHR30349:SF64">
    <property type="entry name" value="PROPHAGE INTEGRASE INTD-RELATED"/>
    <property type="match status" value="1"/>
</dbReference>
<evidence type="ECO:0000313" key="8">
    <source>
        <dbReference type="Proteomes" id="UP000053707"/>
    </source>
</evidence>
<keyword evidence="8" id="KW-1185">Reference proteome</keyword>